<dbReference type="PANTHER" id="PTHR48090:SF7">
    <property type="entry name" value="RFBJ PROTEIN"/>
    <property type="match status" value="1"/>
</dbReference>
<dbReference type="Pfam" id="PF00535">
    <property type="entry name" value="Glycos_transf_2"/>
    <property type="match status" value="1"/>
</dbReference>
<protein>
    <submittedName>
        <fullName evidence="2">Glycosyltransferase family 2 protein</fullName>
    </submittedName>
</protein>
<evidence type="ECO:0000313" key="3">
    <source>
        <dbReference type="Proteomes" id="UP000319829"/>
    </source>
</evidence>
<dbReference type="AlphaFoldDB" id="A0A538SUH9"/>
<dbReference type="SUPFAM" id="SSF53448">
    <property type="entry name" value="Nucleotide-diphospho-sugar transferases"/>
    <property type="match status" value="1"/>
</dbReference>
<organism evidence="2 3">
    <name type="scientific">Eiseniibacteriota bacterium</name>
    <dbReference type="NCBI Taxonomy" id="2212470"/>
    <lineage>
        <taxon>Bacteria</taxon>
        <taxon>Candidatus Eiseniibacteriota</taxon>
    </lineage>
</organism>
<comment type="caution">
    <text evidence="2">The sequence shown here is derived from an EMBL/GenBank/DDBJ whole genome shotgun (WGS) entry which is preliminary data.</text>
</comment>
<sequence>MIHGKRVVVVLPAYNAAKTLRQTFDELPHDIVDHVILVDDASQDETSRLARQLGITTFIHSRNLGYGGNQKTCYREALRAGADVTIMVHPDYQYTPALVTAMASMVANGVYDTVLGSRMLGTSALKGGMPRYKYVANRILTLIENVMLQRKLSEYHTGYRAFSREVLESLPLEENSNDFVFDNEMLAQAVAFGYRIGEVSCPTRYFVEASSISFPRAVRYGLGVLAVCLKYRLHRWGLRRFSIFEPEGRRLSVGGYARAEVPPIPPRADA</sequence>
<dbReference type="GO" id="GO:0016740">
    <property type="term" value="F:transferase activity"/>
    <property type="evidence" value="ECO:0007669"/>
    <property type="project" value="UniProtKB-KW"/>
</dbReference>
<name>A0A538SUH9_UNCEI</name>
<dbReference type="PANTHER" id="PTHR48090">
    <property type="entry name" value="UNDECAPRENYL-PHOSPHATE 4-DEOXY-4-FORMAMIDO-L-ARABINOSE TRANSFERASE-RELATED"/>
    <property type="match status" value="1"/>
</dbReference>
<accession>A0A538SUH9</accession>
<feature type="domain" description="Glycosyltransferase 2-like" evidence="1">
    <location>
        <begin position="9"/>
        <end position="169"/>
    </location>
</feature>
<dbReference type="InterPro" id="IPR050256">
    <property type="entry name" value="Glycosyltransferase_2"/>
</dbReference>
<reference evidence="2 3" key="1">
    <citation type="journal article" date="2019" name="Nat. Microbiol.">
        <title>Mediterranean grassland soil C-N compound turnover is dependent on rainfall and depth, and is mediated by genomically divergent microorganisms.</title>
        <authorList>
            <person name="Diamond S."/>
            <person name="Andeer P.F."/>
            <person name="Li Z."/>
            <person name="Crits-Christoph A."/>
            <person name="Burstein D."/>
            <person name="Anantharaman K."/>
            <person name="Lane K.R."/>
            <person name="Thomas B.C."/>
            <person name="Pan C."/>
            <person name="Northen T.R."/>
            <person name="Banfield J.F."/>
        </authorList>
    </citation>
    <scope>NUCLEOTIDE SEQUENCE [LARGE SCALE GENOMIC DNA]</scope>
    <source>
        <strain evidence="2">WS_4</strain>
    </source>
</reference>
<dbReference type="InterPro" id="IPR029044">
    <property type="entry name" value="Nucleotide-diphossugar_trans"/>
</dbReference>
<dbReference type="InterPro" id="IPR001173">
    <property type="entry name" value="Glyco_trans_2-like"/>
</dbReference>
<evidence type="ECO:0000313" key="2">
    <source>
        <dbReference type="EMBL" id="TMQ55039.1"/>
    </source>
</evidence>
<dbReference type="Proteomes" id="UP000319829">
    <property type="component" value="Unassembled WGS sequence"/>
</dbReference>
<dbReference type="CDD" id="cd04179">
    <property type="entry name" value="DPM_DPG-synthase_like"/>
    <property type="match status" value="1"/>
</dbReference>
<keyword evidence="2" id="KW-0808">Transferase</keyword>
<proteinExistence type="predicted"/>
<dbReference type="EMBL" id="VBOU01000044">
    <property type="protein sequence ID" value="TMQ55039.1"/>
    <property type="molecule type" value="Genomic_DNA"/>
</dbReference>
<dbReference type="Gene3D" id="3.90.550.10">
    <property type="entry name" value="Spore Coat Polysaccharide Biosynthesis Protein SpsA, Chain A"/>
    <property type="match status" value="1"/>
</dbReference>
<evidence type="ECO:0000259" key="1">
    <source>
        <dbReference type="Pfam" id="PF00535"/>
    </source>
</evidence>
<gene>
    <name evidence="2" type="ORF">E6K74_04325</name>
</gene>